<dbReference type="NCBIfam" id="TIGR00313">
    <property type="entry name" value="cobQ"/>
    <property type="match status" value="1"/>
</dbReference>
<dbReference type="PANTHER" id="PTHR21343:SF1">
    <property type="entry name" value="COBYRIC ACID SYNTHASE"/>
    <property type="match status" value="1"/>
</dbReference>
<sequence>MDYVDDVGGGLLIAGTTSDAGKSTVAAGLCRLLARQGIRVAPFKAQNMSNNSMVCADGAEIGRAQWLQAIAAGVQPESAMNPVLLKPGSDRRSHVVLRGAPWGELRAGEWATGRRALADAAYQALAELRARFDVVICEGAGSPAEINLREGDYVNMGLARKAGLPVLVVGDIDRGGVLAAMTGTVALLDRADQAHVAAFLVNKFRGDPALLAPGLHTLTEVTGRPVLGVLPWLPGVWLDSEDALAIARWSGSEGGAGATLRVAAVRFPRVSNATDLDPLAAEPGVAVTVTADPDVVAAADVVVLPGTRATVDDLRWLRERGIAKAVAERAALGRPVLGICGGYEMLASVITDDVESGAGTVTGLDLLPCTVRFTADKNLGTPGGSWRGHPVGGYEIHHGVVEPVPGGAEPFLDGLRRDAVWGTMWHGIFEHDHFRRAWLAEVAEQAAVAWKPSATPGFAARRQAMLDGIADAIEQHADVPALLRLVEDGVPPGLPWLRLGQDSA</sequence>
<dbReference type="PANTHER" id="PTHR21343">
    <property type="entry name" value="DETHIOBIOTIN SYNTHETASE"/>
    <property type="match status" value="1"/>
</dbReference>
<dbReference type="PROSITE" id="PS51273">
    <property type="entry name" value="GATASE_TYPE_1"/>
    <property type="match status" value="1"/>
</dbReference>
<dbReference type="GO" id="GO:0003824">
    <property type="term" value="F:catalytic activity"/>
    <property type="evidence" value="ECO:0007669"/>
    <property type="project" value="InterPro"/>
</dbReference>
<dbReference type="PROSITE" id="PS51274">
    <property type="entry name" value="GATASE_COBBQ"/>
    <property type="match status" value="1"/>
</dbReference>
<evidence type="ECO:0000256" key="3">
    <source>
        <dbReference type="ARBA" id="ARBA00022962"/>
    </source>
</evidence>
<reference evidence="5 6" key="1">
    <citation type="submission" date="2016-10" db="EMBL/GenBank/DDBJ databases">
        <authorList>
            <person name="de Groot N.N."/>
        </authorList>
    </citation>
    <scope>NUCLEOTIDE SEQUENCE [LARGE SCALE GENOMIC DNA]</scope>
    <source>
        <strain evidence="5 6">CGMCC 4.5506</strain>
    </source>
</reference>
<keyword evidence="3 4" id="KW-0315">Glutamine amidotransferase</keyword>
<evidence type="ECO:0000256" key="1">
    <source>
        <dbReference type="ARBA" id="ARBA00004953"/>
    </source>
</evidence>
<dbReference type="SUPFAM" id="SSF52317">
    <property type="entry name" value="Class I glutamine amidotransferase-like"/>
    <property type="match status" value="1"/>
</dbReference>
<dbReference type="InterPro" id="IPR004459">
    <property type="entry name" value="CobQ_synth"/>
</dbReference>
<dbReference type="InterPro" id="IPR029062">
    <property type="entry name" value="Class_I_gatase-like"/>
</dbReference>
<dbReference type="STRING" id="530584.SAMN05421630_102444"/>
<dbReference type="InterPro" id="IPR002586">
    <property type="entry name" value="CobQ/CobB/MinD/ParA_Nub-bd_dom"/>
</dbReference>
<gene>
    <name evidence="4" type="primary">cobQ</name>
    <name evidence="5" type="ORF">SAMN05421630_102444</name>
</gene>
<dbReference type="GO" id="GO:0009236">
    <property type="term" value="P:cobalamin biosynthetic process"/>
    <property type="evidence" value="ECO:0007669"/>
    <property type="project" value="UniProtKB-UniRule"/>
</dbReference>
<proteinExistence type="inferred from homology"/>
<dbReference type="Gene3D" id="3.40.50.300">
    <property type="entry name" value="P-loop containing nucleotide triphosphate hydrolases"/>
    <property type="match status" value="1"/>
</dbReference>
<dbReference type="Pfam" id="PF07685">
    <property type="entry name" value="GATase_3"/>
    <property type="match status" value="1"/>
</dbReference>
<name>A0A1G6MCD9_9PSEU</name>
<evidence type="ECO:0000313" key="6">
    <source>
        <dbReference type="Proteomes" id="UP000199494"/>
    </source>
</evidence>
<feature type="active site" description="Nucleophile" evidence="4">
    <location>
        <position position="340"/>
    </location>
</feature>
<dbReference type="CDD" id="cd01750">
    <property type="entry name" value="GATase1_CobQ"/>
    <property type="match status" value="1"/>
</dbReference>
<dbReference type="InterPro" id="IPR027417">
    <property type="entry name" value="P-loop_NTPase"/>
</dbReference>
<comment type="pathway">
    <text evidence="1 4">Cofactor biosynthesis; adenosylcobalamin biosynthesis.</text>
</comment>
<dbReference type="UniPathway" id="UPA00148"/>
<evidence type="ECO:0000256" key="4">
    <source>
        <dbReference type="HAMAP-Rule" id="MF_00028"/>
    </source>
</evidence>
<protein>
    <recommendedName>
        <fullName evidence="4">Cobyric acid synthase</fullName>
    </recommendedName>
</protein>
<dbReference type="RefSeq" id="WP_249033859.1">
    <property type="nucleotide sequence ID" value="NZ_FMZE01000002.1"/>
</dbReference>
<evidence type="ECO:0000256" key="2">
    <source>
        <dbReference type="ARBA" id="ARBA00022573"/>
    </source>
</evidence>
<comment type="function">
    <text evidence="4">Catalyzes amidations at positions B, D, E, and G on adenosylcobyrinic A,C-diamide. NH(2) groups are provided by glutamine, and one molecule of ATP is hydrogenolyzed for each amidation.</text>
</comment>
<dbReference type="InterPro" id="IPR047045">
    <property type="entry name" value="CobQ_N"/>
</dbReference>
<comment type="similarity">
    <text evidence="4">Belongs to the CobB/CobQ family. CobQ subfamily.</text>
</comment>
<evidence type="ECO:0000313" key="5">
    <source>
        <dbReference type="EMBL" id="SDC52914.1"/>
    </source>
</evidence>
<dbReference type="Pfam" id="PF01656">
    <property type="entry name" value="CbiA"/>
    <property type="match status" value="1"/>
</dbReference>
<dbReference type="GO" id="GO:0015420">
    <property type="term" value="F:ABC-type vitamin B12 transporter activity"/>
    <property type="evidence" value="ECO:0007669"/>
    <property type="project" value="UniProtKB-UniRule"/>
</dbReference>
<dbReference type="Gene3D" id="3.40.50.880">
    <property type="match status" value="1"/>
</dbReference>
<dbReference type="SUPFAM" id="SSF52540">
    <property type="entry name" value="P-loop containing nucleoside triphosphate hydrolases"/>
    <property type="match status" value="1"/>
</dbReference>
<dbReference type="HAMAP" id="MF_00028">
    <property type="entry name" value="CobQ"/>
    <property type="match status" value="1"/>
</dbReference>
<keyword evidence="6" id="KW-1185">Reference proteome</keyword>
<organism evidence="5 6">
    <name type="scientific">Prauserella marina</name>
    <dbReference type="NCBI Taxonomy" id="530584"/>
    <lineage>
        <taxon>Bacteria</taxon>
        <taxon>Bacillati</taxon>
        <taxon>Actinomycetota</taxon>
        <taxon>Actinomycetes</taxon>
        <taxon>Pseudonocardiales</taxon>
        <taxon>Pseudonocardiaceae</taxon>
        <taxon>Prauserella</taxon>
    </lineage>
</organism>
<dbReference type="NCBIfam" id="NF001989">
    <property type="entry name" value="PRK00784.1"/>
    <property type="match status" value="1"/>
</dbReference>
<dbReference type="AlphaFoldDB" id="A0A1G6MCD9"/>
<keyword evidence="2 4" id="KW-0169">Cobalamin biosynthesis</keyword>
<feature type="active site" evidence="4">
    <location>
        <position position="426"/>
    </location>
</feature>
<dbReference type="InterPro" id="IPR011698">
    <property type="entry name" value="GATase_3"/>
</dbReference>
<dbReference type="EMBL" id="FMZE01000002">
    <property type="protein sequence ID" value="SDC52914.1"/>
    <property type="molecule type" value="Genomic_DNA"/>
</dbReference>
<accession>A0A1G6MCD9</accession>
<dbReference type="Proteomes" id="UP000199494">
    <property type="component" value="Unassembled WGS sequence"/>
</dbReference>
<dbReference type="CDD" id="cd05389">
    <property type="entry name" value="CobQ_N"/>
    <property type="match status" value="1"/>
</dbReference>
<dbReference type="InterPro" id="IPR033949">
    <property type="entry name" value="CobQ_GATase1"/>
</dbReference>